<dbReference type="AlphaFoldDB" id="A0A1L1PSN4"/>
<reference evidence="3" key="1">
    <citation type="submission" date="2014-11" db="EMBL/GenBank/DDBJ databases">
        <title>Draft genome sequence of Hydrogenophaga intermedia S1.</title>
        <authorList>
            <person name="Gan H.M."/>
            <person name="Chew T.H."/>
            <person name="Stolz A."/>
        </authorList>
    </citation>
    <scope>NUCLEOTIDE SEQUENCE [LARGE SCALE GENOMIC DNA]</scope>
    <source>
        <strain evidence="3">S1</strain>
    </source>
</reference>
<gene>
    <name evidence="2" type="ORF">BN948_03503</name>
</gene>
<dbReference type="RefSeq" id="WP_035622948.1">
    <property type="nucleotide sequence ID" value="NZ_CCAE010000034.1"/>
</dbReference>
<dbReference type="EC" id="2.8.3.16" evidence="2"/>
<dbReference type="SUPFAM" id="SSF89796">
    <property type="entry name" value="CoA-transferase family III (CaiB/BaiF)"/>
    <property type="match status" value="1"/>
</dbReference>
<keyword evidence="1 2" id="KW-0808">Transferase</keyword>
<dbReference type="InterPro" id="IPR003673">
    <property type="entry name" value="CoA-Trfase_fam_III"/>
</dbReference>
<organism evidence="2 3">
    <name type="scientific">Hydrogenophaga intermedia</name>
    <dbReference type="NCBI Taxonomy" id="65786"/>
    <lineage>
        <taxon>Bacteria</taxon>
        <taxon>Pseudomonadati</taxon>
        <taxon>Pseudomonadota</taxon>
        <taxon>Betaproteobacteria</taxon>
        <taxon>Burkholderiales</taxon>
        <taxon>Comamonadaceae</taxon>
        <taxon>Hydrogenophaga</taxon>
    </lineage>
</organism>
<proteinExistence type="predicted"/>
<protein>
    <submittedName>
        <fullName evidence="2">Acyl-CoA transferase/carnitine dehydratase</fullName>
        <ecNumber evidence="2">2.8.3.16</ecNumber>
    </submittedName>
</protein>
<dbReference type="Pfam" id="PF02515">
    <property type="entry name" value="CoA_transf_3"/>
    <property type="match status" value="1"/>
</dbReference>
<evidence type="ECO:0000313" key="3">
    <source>
        <dbReference type="Proteomes" id="UP000028878"/>
    </source>
</evidence>
<dbReference type="Gene3D" id="3.40.50.10540">
    <property type="entry name" value="Crotonobetainyl-coa:carnitine coa-transferase, domain 1"/>
    <property type="match status" value="1"/>
</dbReference>
<dbReference type="InterPro" id="IPR050483">
    <property type="entry name" value="CoA-transferase_III_domain"/>
</dbReference>
<dbReference type="InterPro" id="IPR044855">
    <property type="entry name" value="CoA-Trfase_III_dom3_sf"/>
</dbReference>
<sequence length="415" mass="43877">MTVSNDPPEDFERPLAGLKVLELSQIMAGPVCGVLLSDMGADVIKVERFPGGDDARGYQRPGDPGLSPAFTMINRGKRSVALDIRTPEGREALLRLVAQVDVVTENFRVGTMERLGLGHEVLMQANPRLIYAAISGYGRVGPLAQQGGFDLILQAFSGLISVTGEEGRAGVKPGISVADVNAGILAALGVLAAYIRRLRTGRGGRVDTSLLQACLQQTYWFAAAYFSKGIVAKPMGTAHPLIAPYQTFACADGAIAIGGGNQANWLRIAATLGHSEWADDPRFTTGASRLGHRRELEALMTAVLCTNTVAHWTAALATAGVPVGPVQDVGQALSHPQTRAVGMVIDNPDPRTGLDKAVGCPVHFDGHSPTRTGPAPLVGEHTQQVLREFGFDEEALRRLAEAGAIPPPRHATEPA</sequence>
<evidence type="ECO:0000313" key="2">
    <source>
        <dbReference type="EMBL" id="CDN89066.1"/>
    </source>
</evidence>
<dbReference type="Gene3D" id="3.30.1540.10">
    <property type="entry name" value="formyl-coa transferase, domain 3"/>
    <property type="match status" value="1"/>
</dbReference>
<evidence type="ECO:0000256" key="1">
    <source>
        <dbReference type="ARBA" id="ARBA00022679"/>
    </source>
</evidence>
<name>A0A1L1PSN4_HYDIT</name>
<keyword evidence="3" id="KW-1185">Reference proteome</keyword>
<dbReference type="EMBL" id="CCAE010000034">
    <property type="protein sequence ID" value="CDN89066.1"/>
    <property type="molecule type" value="Genomic_DNA"/>
</dbReference>
<dbReference type="InterPro" id="IPR023606">
    <property type="entry name" value="CoA-Trfase_III_dom_1_sf"/>
</dbReference>
<dbReference type="Proteomes" id="UP000028878">
    <property type="component" value="Unassembled WGS sequence"/>
</dbReference>
<accession>A0A1L1PSN4</accession>
<dbReference type="GO" id="GO:0033608">
    <property type="term" value="F:formyl-CoA transferase activity"/>
    <property type="evidence" value="ECO:0007669"/>
    <property type="project" value="UniProtKB-EC"/>
</dbReference>
<dbReference type="PANTHER" id="PTHR48207">
    <property type="entry name" value="SUCCINATE--HYDROXYMETHYLGLUTARATE COA-TRANSFERASE"/>
    <property type="match status" value="1"/>
</dbReference>
<dbReference type="PANTHER" id="PTHR48207:SF4">
    <property type="entry name" value="BLL6097 PROTEIN"/>
    <property type="match status" value="1"/>
</dbReference>